<evidence type="ECO:0000256" key="13">
    <source>
        <dbReference type="SAM" id="Phobius"/>
    </source>
</evidence>
<evidence type="ECO:0000256" key="10">
    <source>
        <dbReference type="ARBA" id="ARBA00023136"/>
    </source>
</evidence>
<evidence type="ECO:0000256" key="4">
    <source>
        <dbReference type="ARBA" id="ARBA00022538"/>
    </source>
</evidence>
<feature type="transmembrane region" description="Helical" evidence="13">
    <location>
        <begin position="96"/>
        <end position="118"/>
    </location>
</feature>
<keyword evidence="7" id="KW-0630">Potassium</keyword>
<gene>
    <name evidence="14" type="ORF">PIQ37_15770</name>
</gene>
<keyword evidence="15" id="KW-1185">Reference proteome</keyword>
<feature type="transmembrane region" description="Helical" evidence="13">
    <location>
        <begin position="124"/>
        <end position="144"/>
    </location>
</feature>
<comment type="subcellular location">
    <subcellularLocation>
        <location evidence="1">Membrane</location>
        <topology evidence="1">Multi-pass membrane protein</topology>
    </subcellularLocation>
</comment>
<evidence type="ECO:0000256" key="1">
    <source>
        <dbReference type="ARBA" id="ARBA00004141"/>
    </source>
</evidence>
<feature type="transmembrane region" description="Helical" evidence="13">
    <location>
        <begin position="57"/>
        <end position="76"/>
    </location>
</feature>
<feature type="transmembrane region" description="Helical" evidence="13">
    <location>
        <begin position="18"/>
        <end position="37"/>
    </location>
</feature>
<feature type="transmembrane region" description="Helical" evidence="13">
    <location>
        <begin position="165"/>
        <end position="184"/>
    </location>
</feature>
<dbReference type="Pfam" id="PF06736">
    <property type="entry name" value="TMEM175"/>
    <property type="match status" value="1"/>
</dbReference>
<evidence type="ECO:0000256" key="6">
    <source>
        <dbReference type="ARBA" id="ARBA00022826"/>
    </source>
</evidence>
<reference evidence="14 15" key="1">
    <citation type="journal article" date="2024" name="FEMS Microbiol. Lett.">
        <title>Xanthomonas protegens sp. nov., a novel rice seed-associated bacterium, provides in vivo protection against X. oryzae pv. oryzae, the bacterial leaf blight pathogen.</title>
        <authorList>
            <person name="Rana R."/>
            <person name="Sharma A."/>
            <person name="Madhavan V.N."/>
            <person name="Korpole S."/>
            <person name="Sonti R.V."/>
            <person name="Patel H.K."/>
            <person name="Patil P.B."/>
        </authorList>
    </citation>
    <scope>NUCLEOTIDE SEQUENCE [LARGE SCALE GENOMIC DNA]</scope>
    <source>
        <strain evidence="14 15">PPL118</strain>
    </source>
</reference>
<keyword evidence="11" id="KW-0407">Ion channel</keyword>
<keyword evidence="8 13" id="KW-1133">Transmembrane helix</keyword>
<comment type="similarity">
    <text evidence="2">Belongs to the TMEM175 family.</text>
</comment>
<keyword evidence="6" id="KW-0631">Potassium channel</keyword>
<evidence type="ECO:0000256" key="11">
    <source>
        <dbReference type="ARBA" id="ARBA00023303"/>
    </source>
</evidence>
<evidence type="ECO:0000256" key="5">
    <source>
        <dbReference type="ARBA" id="ARBA00022692"/>
    </source>
</evidence>
<accession>A0ABU9LDM4</accession>
<dbReference type="PANTHER" id="PTHR31462:SF5">
    <property type="entry name" value="ENDOSOMAL_LYSOSOMAL PROTON CHANNEL TMEM175"/>
    <property type="match status" value="1"/>
</dbReference>
<evidence type="ECO:0000256" key="12">
    <source>
        <dbReference type="ARBA" id="ARBA00034430"/>
    </source>
</evidence>
<evidence type="ECO:0000313" key="15">
    <source>
        <dbReference type="Proteomes" id="UP001486626"/>
    </source>
</evidence>
<proteinExistence type="inferred from homology"/>
<dbReference type="PANTHER" id="PTHR31462">
    <property type="entry name" value="ENDOSOMAL/LYSOSOMAL POTASSIUM CHANNEL TMEM175"/>
    <property type="match status" value="1"/>
</dbReference>
<keyword evidence="4" id="KW-0633">Potassium transport</keyword>
<evidence type="ECO:0000256" key="3">
    <source>
        <dbReference type="ARBA" id="ARBA00022448"/>
    </source>
</evidence>
<keyword evidence="5 13" id="KW-0812">Transmembrane</keyword>
<dbReference type="RefSeq" id="WP_342074174.1">
    <property type="nucleotide sequence ID" value="NZ_JAQJCQ010000014.1"/>
</dbReference>
<evidence type="ECO:0000256" key="7">
    <source>
        <dbReference type="ARBA" id="ARBA00022958"/>
    </source>
</evidence>
<evidence type="ECO:0000256" key="9">
    <source>
        <dbReference type="ARBA" id="ARBA00023065"/>
    </source>
</evidence>
<keyword evidence="10 13" id="KW-0472">Membrane</keyword>
<protein>
    <submittedName>
        <fullName evidence="14">TMEM175 family protein</fullName>
    </submittedName>
</protein>
<evidence type="ECO:0000313" key="14">
    <source>
        <dbReference type="EMBL" id="MEL4892879.1"/>
    </source>
</evidence>
<comment type="catalytic activity">
    <reaction evidence="12">
        <text>K(+)(in) = K(+)(out)</text>
        <dbReference type="Rhea" id="RHEA:29463"/>
        <dbReference type="ChEBI" id="CHEBI:29103"/>
    </reaction>
</comment>
<keyword evidence="3" id="KW-0813">Transport</keyword>
<evidence type="ECO:0000256" key="8">
    <source>
        <dbReference type="ARBA" id="ARBA00022989"/>
    </source>
</evidence>
<dbReference type="EMBL" id="JAQJCQ010000014">
    <property type="protein sequence ID" value="MEL4892879.1"/>
    <property type="molecule type" value="Genomic_DNA"/>
</dbReference>
<keyword evidence="9" id="KW-0406">Ion transport</keyword>
<dbReference type="Proteomes" id="UP001486626">
    <property type="component" value="Unassembled WGS sequence"/>
</dbReference>
<comment type="caution">
    <text evidence="14">The sequence shown here is derived from an EMBL/GenBank/DDBJ whole genome shotgun (WGS) entry which is preliminary data.</text>
</comment>
<evidence type="ECO:0000256" key="2">
    <source>
        <dbReference type="ARBA" id="ARBA00006920"/>
    </source>
</evidence>
<name>A0ABU9LDM4_9XANT</name>
<sequence>MTTSHADSADSKYPHDRVVFFSDAVFAIAITLLAVEIKVPGHAEVAAAGGILAALHRMLPLFIGFAVSFLVTALFWKSHLQLCRHIRQFDDRLIWLNVLQLLLIGLLPFSTALYSDYFGNHEAFAVYCAHLAAIGLAGYWLHAYAVRKEGLAQRLGPLQAQAMKLRAAVSPVVFALCIPVGMVAPWLGRFGFLAVFLLQWVVMRVYQRRILQAQAAPAPASAP</sequence>
<dbReference type="InterPro" id="IPR010617">
    <property type="entry name" value="TMEM175-like"/>
</dbReference>
<organism evidence="14 15">
    <name type="scientific">Xanthomonas protegens</name>
    <dbReference type="NCBI Taxonomy" id="3380705"/>
    <lineage>
        <taxon>Bacteria</taxon>
        <taxon>Pseudomonadati</taxon>
        <taxon>Pseudomonadota</taxon>
        <taxon>Gammaproteobacteria</taxon>
        <taxon>Lysobacterales</taxon>
        <taxon>Lysobacteraceae</taxon>
        <taxon>Xanthomonas</taxon>
    </lineage>
</organism>